<dbReference type="OrthoDB" id="3532729at2"/>
<keyword evidence="2" id="KW-1185">Reference proteome</keyword>
<reference evidence="1 2" key="1">
    <citation type="submission" date="2016-10" db="EMBL/GenBank/DDBJ databases">
        <authorList>
            <person name="de Groot N.N."/>
        </authorList>
    </citation>
    <scope>NUCLEOTIDE SEQUENCE [LARGE SCALE GENOMIC DNA]</scope>
    <source>
        <strain evidence="1 2">CGMCC 4.7037</strain>
    </source>
</reference>
<dbReference type="InterPro" id="IPR038232">
    <property type="entry name" value="PknH-like_Extracell_sf"/>
</dbReference>
<dbReference type="AlphaFoldDB" id="A0A1H6E1C1"/>
<dbReference type="RefSeq" id="WP_146103793.1">
    <property type="nucleotide sequence ID" value="NZ_FNVT01000007.1"/>
</dbReference>
<organism evidence="1 2">
    <name type="scientific">Nonomuraea solani</name>
    <dbReference type="NCBI Taxonomy" id="1144553"/>
    <lineage>
        <taxon>Bacteria</taxon>
        <taxon>Bacillati</taxon>
        <taxon>Actinomycetota</taxon>
        <taxon>Actinomycetes</taxon>
        <taxon>Streptosporangiales</taxon>
        <taxon>Streptosporangiaceae</taxon>
        <taxon>Nonomuraea</taxon>
    </lineage>
</organism>
<evidence type="ECO:0000313" key="2">
    <source>
        <dbReference type="Proteomes" id="UP000236732"/>
    </source>
</evidence>
<dbReference type="Proteomes" id="UP000236732">
    <property type="component" value="Unassembled WGS sequence"/>
</dbReference>
<sequence length="188" mass="19939">MISVLLLAATVAIPNNFLLYEKAAAKKDDNPETSWSASSKKAARLVVNPCQKAALGQKGRTQARTLVYTAVPDYAKSEQVILYSSAAAAGKVLRDVEAAVRSCGTKGYRYSANVTAGLGDRALSVTGQAYQDGKPAVGGDRGIVTRRGNALILYMVSGEWGKPATSDFKQQTKDTKTMLAKICTIADC</sequence>
<dbReference type="EMBL" id="FNVT01000007">
    <property type="protein sequence ID" value="SEG91327.1"/>
    <property type="molecule type" value="Genomic_DNA"/>
</dbReference>
<gene>
    <name evidence="1" type="ORF">SAMN05444920_107236</name>
</gene>
<evidence type="ECO:0000313" key="1">
    <source>
        <dbReference type="EMBL" id="SEG91327.1"/>
    </source>
</evidence>
<dbReference type="Gene3D" id="3.40.1000.70">
    <property type="entry name" value="PknH-like extracellular domain"/>
    <property type="match status" value="1"/>
</dbReference>
<accession>A0A1H6E1C1</accession>
<name>A0A1H6E1C1_9ACTN</name>
<protein>
    <recommendedName>
        <fullName evidence="3">PknH-like extracellular domain-containing protein</fullName>
    </recommendedName>
</protein>
<evidence type="ECO:0008006" key="3">
    <source>
        <dbReference type="Google" id="ProtNLM"/>
    </source>
</evidence>
<proteinExistence type="predicted"/>